<sequence>MCELCSSNSKHSIAGKSRTKYMTTRLHDLAPLSDRKSNSLFNYAATTYPYMTASVNYIRPWQSYVMESQAVEIKVLLALSDKRIKYF</sequence>
<dbReference type="AlphaFoldDB" id="A0A2H3TW12"/>
<organism evidence="1 2">
    <name type="scientific">Fusarium oxysporum</name>
    <name type="common">Fusarium vascular wilt</name>
    <dbReference type="NCBI Taxonomy" id="5507"/>
    <lineage>
        <taxon>Eukaryota</taxon>
        <taxon>Fungi</taxon>
        <taxon>Dikarya</taxon>
        <taxon>Ascomycota</taxon>
        <taxon>Pezizomycotina</taxon>
        <taxon>Sordariomycetes</taxon>
        <taxon>Hypocreomycetidae</taxon>
        <taxon>Hypocreales</taxon>
        <taxon>Nectriaceae</taxon>
        <taxon>Fusarium</taxon>
        <taxon>Fusarium oxysporum species complex</taxon>
    </lineage>
</organism>
<protein>
    <submittedName>
        <fullName evidence="1">Uncharacterized protein</fullName>
    </submittedName>
</protein>
<evidence type="ECO:0000313" key="2">
    <source>
        <dbReference type="Proteomes" id="UP000219369"/>
    </source>
</evidence>
<name>A0A2H3TW12_FUSOX</name>
<evidence type="ECO:0000313" key="1">
    <source>
        <dbReference type="EMBL" id="SCO86109.1"/>
    </source>
</evidence>
<accession>A0A2H3TW12</accession>
<reference evidence="2" key="1">
    <citation type="submission" date="2016-09" db="EMBL/GenBank/DDBJ databases">
        <authorList>
            <person name="Guldener U."/>
        </authorList>
    </citation>
    <scope>NUCLEOTIDE SEQUENCE [LARGE SCALE GENOMIC DNA]</scope>
    <source>
        <strain evidence="2">V64-1</strain>
    </source>
</reference>
<dbReference type="EMBL" id="FMJY01000005">
    <property type="protein sequence ID" value="SCO86109.1"/>
    <property type="molecule type" value="Genomic_DNA"/>
</dbReference>
<dbReference type="Proteomes" id="UP000219369">
    <property type="component" value="Unassembled WGS sequence"/>
</dbReference>
<proteinExistence type="predicted"/>
<gene>
    <name evidence="1" type="ORF">FRV6_10236</name>
</gene>